<gene>
    <name evidence="8" type="ORF">GSD1FS_1154</name>
</gene>
<keyword evidence="9" id="KW-1185">Reference proteome</keyword>
<name>A0A7K1J5I3_9BIFI</name>
<dbReference type="PANTHER" id="PTHR46383:SF2">
    <property type="entry name" value="AMINOTRANSFERASE"/>
    <property type="match status" value="1"/>
</dbReference>
<evidence type="ECO:0000256" key="1">
    <source>
        <dbReference type="ARBA" id="ARBA00001933"/>
    </source>
</evidence>
<dbReference type="PANTHER" id="PTHR46383">
    <property type="entry name" value="ASPARTATE AMINOTRANSFERASE"/>
    <property type="match status" value="1"/>
</dbReference>
<dbReference type="InterPro" id="IPR050596">
    <property type="entry name" value="AspAT/PAT-like"/>
</dbReference>
<evidence type="ECO:0000256" key="3">
    <source>
        <dbReference type="ARBA" id="ARBA00022576"/>
    </source>
</evidence>
<dbReference type="AlphaFoldDB" id="A0A7K1J5I3"/>
<evidence type="ECO:0000256" key="5">
    <source>
        <dbReference type="ARBA" id="ARBA00022898"/>
    </source>
</evidence>
<dbReference type="PROSITE" id="PS00105">
    <property type="entry name" value="AA_TRANSFER_CLASS_1"/>
    <property type="match status" value="1"/>
</dbReference>
<comment type="caution">
    <text evidence="8">The sequence shown here is derived from an EMBL/GenBank/DDBJ whole genome shotgun (WGS) entry which is preliminary data.</text>
</comment>
<dbReference type="GO" id="GO:0006520">
    <property type="term" value="P:amino acid metabolic process"/>
    <property type="evidence" value="ECO:0007669"/>
    <property type="project" value="InterPro"/>
</dbReference>
<dbReference type="Pfam" id="PF00155">
    <property type="entry name" value="Aminotran_1_2"/>
    <property type="match status" value="1"/>
</dbReference>
<keyword evidence="5" id="KW-0663">Pyridoxal phosphate</keyword>
<dbReference type="RefSeq" id="WP_155588750.1">
    <property type="nucleotide sequence ID" value="NZ_WNLP01000005.1"/>
</dbReference>
<comment type="cofactor">
    <cofactor evidence="1 6">
        <name>pyridoxal 5'-phosphate</name>
        <dbReference type="ChEBI" id="CHEBI:597326"/>
    </cofactor>
</comment>
<dbReference type="EMBL" id="WNLP01000005">
    <property type="protein sequence ID" value="MUH59811.1"/>
    <property type="molecule type" value="Genomic_DNA"/>
</dbReference>
<feature type="domain" description="Aminotransferase class I/classII large" evidence="7">
    <location>
        <begin position="50"/>
        <end position="401"/>
    </location>
</feature>
<reference evidence="8 9" key="1">
    <citation type="submission" date="2019-09" db="EMBL/GenBank/DDBJ databases">
        <title>Bifidobacterium canis sp. nov., isolated from the digestive tract of German Shepherd dog puppy.</title>
        <authorList>
            <person name="Bunesova V."/>
        </authorList>
    </citation>
    <scope>NUCLEOTIDE SEQUENCE [LARGE SCALE GENOMIC DNA]</scope>
    <source>
        <strain evidence="8 9">GSD1FS</strain>
    </source>
</reference>
<comment type="similarity">
    <text evidence="2 6">Belongs to the class-I pyridoxal-phosphate-dependent aminotransferase family.</text>
</comment>
<dbReference type="InterPro" id="IPR015424">
    <property type="entry name" value="PyrdxlP-dep_Trfase"/>
</dbReference>
<evidence type="ECO:0000256" key="4">
    <source>
        <dbReference type="ARBA" id="ARBA00022679"/>
    </source>
</evidence>
<accession>A0A7K1J5I3</accession>
<dbReference type="SUPFAM" id="SSF53383">
    <property type="entry name" value="PLP-dependent transferases"/>
    <property type="match status" value="1"/>
</dbReference>
<protein>
    <recommendedName>
        <fullName evidence="6">Aminotransferase</fullName>
        <ecNumber evidence="6">2.6.1.-</ecNumber>
    </recommendedName>
</protein>
<evidence type="ECO:0000259" key="7">
    <source>
        <dbReference type="Pfam" id="PF00155"/>
    </source>
</evidence>
<dbReference type="InterPro" id="IPR015421">
    <property type="entry name" value="PyrdxlP-dep_Trfase_major"/>
</dbReference>
<keyword evidence="3 6" id="KW-0032">Aminotransferase</keyword>
<dbReference type="GO" id="GO:0030170">
    <property type="term" value="F:pyridoxal phosphate binding"/>
    <property type="evidence" value="ECO:0007669"/>
    <property type="project" value="InterPro"/>
</dbReference>
<keyword evidence="4 6" id="KW-0808">Transferase</keyword>
<evidence type="ECO:0000256" key="2">
    <source>
        <dbReference type="ARBA" id="ARBA00007441"/>
    </source>
</evidence>
<evidence type="ECO:0000313" key="9">
    <source>
        <dbReference type="Proteomes" id="UP000487882"/>
    </source>
</evidence>
<dbReference type="CDD" id="cd00609">
    <property type="entry name" value="AAT_like"/>
    <property type="match status" value="1"/>
</dbReference>
<evidence type="ECO:0000313" key="8">
    <source>
        <dbReference type="EMBL" id="MUH59811.1"/>
    </source>
</evidence>
<sequence>MTDNKQNTNRADTTAVSKHPAFAKRAALVKPFQGMRISNEASRMIAQGVNVIKLSLGQPDFGAPEPVRLAMRDLYDGRPLPYSASLGLRELREAISRFYRTEHGLDVDPERIVITEGGSAALLLATALSVDEGSEVILADPSYPSNRELVRSFGGVVVDVPTSAATRFHLNKQLVEEYWSERTRAVMITSPSNPTGTTILPDTLADVCAYAKQHGAWRIVDETYLDLADVEEDGSRVQSVLAVDPDAIVCGSFSKFFGMTGWRLGWMVVPEFALNAVDNLATNFFLGAHTPSQYAALACFTPESLRICEERRQELLERRAFVVSGLANIGLPLEVAPNGAFYAYFNISSTGLDSQTFCERALHEAHVALTPGSDFGPATGSTHVRLSYAASMADLEVGLARLGDFMSSLRA</sequence>
<organism evidence="8 9">
    <name type="scientific">Bifidobacterium canis</name>
    <dbReference type="NCBI Taxonomy" id="2610880"/>
    <lineage>
        <taxon>Bacteria</taxon>
        <taxon>Bacillati</taxon>
        <taxon>Actinomycetota</taxon>
        <taxon>Actinomycetes</taxon>
        <taxon>Bifidobacteriales</taxon>
        <taxon>Bifidobacteriaceae</taxon>
        <taxon>Bifidobacterium</taxon>
    </lineage>
</organism>
<dbReference type="EC" id="2.6.1.-" evidence="6"/>
<dbReference type="GO" id="GO:0008483">
    <property type="term" value="F:transaminase activity"/>
    <property type="evidence" value="ECO:0007669"/>
    <property type="project" value="UniProtKB-KW"/>
</dbReference>
<dbReference type="InterPro" id="IPR004839">
    <property type="entry name" value="Aminotransferase_I/II_large"/>
</dbReference>
<evidence type="ECO:0000256" key="6">
    <source>
        <dbReference type="RuleBase" id="RU000481"/>
    </source>
</evidence>
<dbReference type="Gene3D" id="3.40.640.10">
    <property type="entry name" value="Type I PLP-dependent aspartate aminotransferase-like (Major domain)"/>
    <property type="match status" value="1"/>
</dbReference>
<dbReference type="Proteomes" id="UP000487882">
    <property type="component" value="Unassembled WGS sequence"/>
</dbReference>
<proteinExistence type="inferred from homology"/>
<dbReference type="InterPro" id="IPR004838">
    <property type="entry name" value="NHTrfase_class1_PyrdxlP-BS"/>
</dbReference>